<dbReference type="RefSeq" id="WP_063882945.1">
    <property type="nucleotide sequence ID" value="NZ_JAUOES010000008.1"/>
</dbReference>
<protein>
    <submittedName>
        <fullName evidence="2">Uncharacterized protein</fullName>
    </submittedName>
</protein>
<proteinExistence type="predicted"/>
<reference evidence="2 3" key="1">
    <citation type="submission" date="2023-07" db="EMBL/GenBank/DDBJ databases">
        <title>Novel Shewanella species isolated from Baltic Sea sediments.</title>
        <authorList>
            <person name="Martin-Rodriguez A.J."/>
        </authorList>
    </citation>
    <scope>NUCLEOTIDE SEQUENCE [LARGE SCALE GENOMIC DNA]</scope>
    <source>
        <strain evidence="2 3">SP2S1-2</strain>
    </source>
</reference>
<dbReference type="EMBL" id="JAUOES010000008">
    <property type="protein sequence ID" value="MDT3280516.1"/>
    <property type="molecule type" value="Genomic_DNA"/>
</dbReference>
<feature type="coiled-coil region" evidence="1">
    <location>
        <begin position="75"/>
        <end position="102"/>
    </location>
</feature>
<gene>
    <name evidence="2" type="ORF">Q4Q50_09490</name>
</gene>
<organism evidence="2 3">
    <name type="scientific">Shewanella scandinavica</name>
    <dbReference type="NCBI Taxonomy" id="3063538"/>
    <lineage>
        <taxon>Bacteria</taxon>
        <taxon>Pseudomonadati</taxon>
        <taxon>Pseudomonadota</taxon>
        <taxon>Gammaproteobacteria</taxon>
        <taxon>Alteromonadales</taxon>
        <taxon>Shewanellaceae</taxon>
        <taxon>Shewanella</taxon>
    </lineage>
</organism>
<keyword evidence="1" id="KW-0175">Coiled coil</keyword>
<name>A0ABU3FYU1_9GAMM</name>
<sequence length="103" mass="12103">MDTKSIINNELTLALSVFFEQYSQEQQLRLRVTLIAELQRMRLELEQCESNSSIEGLTHQFVGIVRYLQLSHTLSKTYSCEREQLKHQLNDLLNAVMDDDNER</sequence>
<keyword evidence="3" id="KW-1185">Reference proteome</keyword>
<evidence type="ECO:0000313" key="2">
    <source>
        <dbReference type="EMBL" id="MDT3280516.1"/>
    </source>
</evidence>
<accession>A0ABU3FYU1</accession>
<dbReference type="Proteomes" id="UP001249505">
    <property type="component" value="Unassembled WGS sequence"/>
</dbReference>
<evidence type="ECO:0000256" key="1">
    <source>
        <dbReference type="SAM" id="Coils"/>
    </source>
</evidence>
<comment type="caution">
    <text evidence="2">The sequence shown here is derived from an EMBL/GenBank/DDBJ whole genome shotgun (WGS) entry which is preliminary data.</text>
</comment>
<evidence type="ECO:0000313" key="3">
    <source>
        <dbReference type="Proteomes" id="UP001249505"/>
    </source>
</evidence>